<dbReference type="AlphaFoldDB" id="R4S2B8"/>
<gene>
    <name evidence="1" type="primary">tra5</name>
    <name evidence="1" type="ORF">SLY_1042</name>
</gene>
<dbReference type="EMBL" id="CP002548">
    <property type="protein sequence ID" value="AGL90954.1"/>
    <property type="molecule type" value="Genomic_DNA"/>
</dbReference>
<organism evidence="1 2">
    <name type="scientific">Strawberry lethal yellows phytoplasma (CPA) str. NZSb11</name>
    <dbReference type="NCBI Taxonomy" id="980422"/>
    <lineage>
        <taxon>Bacteria</taxon>
        <taxon>Bacillati</taxon>
        <taxon>Mycoplasmatota</taxon>
        <taxon>Mollicutes</taxon>
        <taxon>Acholeplasmatales</taxon>
        <taxon>Acholeplasmataceae</taxon>
        <taxon>Candidatus Phytoplasma</taxon>
        <taxon>16SrXII (Stolbur group)</taxon>
    </lineage>
</organism>
<accession>R4S2B8</accession>
<reference evidence="1 2" key="1">
    <citation type="journal article" date="2013" name="BMC Genomics">
        <title>Comparison of the complete genome sequence of two closely related isolates of 'Candidatus Phytoplasma australiense' reveals genome plasticity.</title>
        <authorList>
            <person name="Andersen M.T."/>
            <person name="Liefting L.W."/>
            <person name="Havukkala I."/>
            <person name="Beever R.E."/>
        </authorList>
    </citation>
    <scope>NUCLEOTIDE SEQUENCE [LARGE SCALE GENOMIC DNA]</scope>
    <source>
        <strain evidence="1 2">NZSb11</strain>
    </source>
</reference>
<evidence type="ECO:0000313" key="1">
    <source>
        <dbReference type="EMBL" id="AGL90954.1"/>
    </source>
</evidence>
<dbReference type="Proteomes" id="UP000013941">
    <property type="component" value="Chromosome"/>
</dbReference>
<evidence type="ECO:0000313" key="2">
    <source>
        <dbReference type="Proteomes" id="UP000013941"/>
    </source>
</evidence>
<dbReference type="PATRIC" id="fig|980422.3.peg.958"/>
<protein>
    <submittedName>
        <fullName evidence="1">Putative transposase tra5 for insertion sequence element IS150</fullName>
    </submittedName>
</protein>
<keyword evidence="2" id="KW-1185">Reference proteome</keyword>
<dbReference type="HOGENOM" id="CLU_3158342_0_0_14"/>
<proteinExistence type="predicted"/>
<sequence length="48" mass="5720">MSETQKMQKLNNKIILLQNMISQIKIIDKEIVFKLVKRFFKTLNLLPS</sequence>
<name>R4S2B8_PHYAS</name>
<dbReference type="KEGG" id="nzs:SLY_1042"/>